<dbReference type="EC" id="2.6.1.9" evidence="7"/>
<evidence type="ECO:0000313" key="10">
    <source>
        <dbReference type="Proteomes" id="UP001501116"/>
    </source>
</evidence>
<evidence type="ECO:0000259" key="8">
    <source>
        <dbReference type="Pfam" id="PF00155"/>
    </source>
</evidence>
<dbReference type="NCBIfam" id="NF002878">
    <property type="entry name" value="PRK03321.1"/>
    <property type="match status" value="1"/>
</dbReference>
<comment type="subunit">
    <text evidence="2 7">Homodimer.</text>
</comment>
<feature type="domain" description="Aminotransferase class I/classII large" evidence="8">
    <location>
        <begin position="34"/>
        <end position="347"/>
    </location>
</feature>
<sequence>MNAEPLPHLRRTLCDLPGYQPAEGVYGATPPRPLSANESPEAPPRQAVDAAVLAAATVHRYPDPGCTDLVAELARTYRIGPERFVAGAGSVALLQLLFQAVAGPGAEAVLATPSFELYRPLAELAGVRPVPVPLVGHIHDLAAMAERITPRTRLVVVCDPNNPTGTTVPAAQLTAFLDRVPPACLVAIDQAYAEYVRDPAAAPCLTSERPNVVVLRTFSKAYGLAGLRVGYLVGDARVVGQLRKGVLAYSVSTVAQAAAVAALREPARMHAVTDATVAERTRVGDVLLRAGWDVPPSQANFLWLWLGDDAERFGGWCAARRIAVRPFAGQGVRVTVGTPADNDDFLAAAAAWRSAPSHEEAVPA</sequence>
<keyword evidence="7" id="KW-0028">Amino-acid biosynthesis</keyword>
<name>A0ABP5B8U5_9PSEU</name>
<dbReference type="InterPro" id="IPR050106">
    <property type="entry name" value="HistidinolP_aminotransfase"/>
</dbReference>
<dbReference type="Gene3D" id="3.90.1150.10">
    <property type="entry name" value="Aspartate Aminotransferase, domain 1"/>
    <property type="match status" value="1"/>
</dbReference>
<dbReference type="Pfam" id="PF00155">
    <property type="entry name" value="Aminotran_1_2"/>
    <property type="match status" value="1"/>
</dbReference>
<dbReference type="PANTHER" id="PTHR43643:SF3">
    <property type="entry name" value="HISTIDINOL-PHOSPHATE AMINOTRANSFERASE"/>
    <property type="match status" value="1"/>
</dbReference>
<evidence type="ECO:0000256" key="5">
    <source>
        <dbReference type="ARBA" id="ARBA00022898"/>
    </source>
</evidence>
<dbReference type="RefSeq" id="WP_344411924.1">
    <property type="nucleotide sequence ID" value="NZ_BAAANN010000001.1"/>
</dbReference>
<dbReference type="InterPro" id="IPR001917">
    <property type="entry name" value="Aminotrans_II_pyridoxalP_BS"/>
</dbReference>
<dbReference type="InterPro" id="IPR015422">
    <property type="entry name" value="PyrdxlP-dep_Trfase_small"/>
</dbReference>
<comment type="pathway">
    <text evidence="7">Amino-acid biosynthesis; L-histidine biosynthesis; L-histidine from 5-phospho-alpha-D-ribose 1-diphosphate: step 7/9.</text>
</comment>
<comment type="similarity">
    <text evidence="7">Belongs to the class-II pyridoxal-phosphate-dependent aminotransferase family. Histidinol-phosphate aminotransferase subfamily.</text>
</comment>
<dbReference type="EMBL" id="BAAANN010000001">
    <property type="protein sequence ID" value="GAA1937124.1"/>
    <property type="molecule type" value="Genomic_DNA"/>
</dbReference>
<proteinExistence type="inferred from homology"/>
<keyword evidence="5 7" id="KW-0663">Pyridoxal phosphate</keyword>
<evidence type="ECO:0000256" key="4">
    <source>
        <dbReference type="ARBA" id="ARBA00022679"/>
    </source>
</evidence>
<dbReference type="InterPro" id="IPR005861">
    <property type="entry name" value="HisP_aminotrans"/>
</dbReference>
<dbReference type="InterPro" id="IPR024892">
    <property type="entry name" value="ArAT"/>
</dbReference>
<dbReference type="CDD" id="cd00609">
    <property type="entry name" value="AAT_like"/>
    <property type="match status" value="1"/>
</dbReference>
<dbReference type="InterPro" id="IPR015424">
    <property type="entry name" value="PyrdxlP-dep_Trfase"/>
</dbReference>
<evidence type="ECO:0000256" key="3">
    <source>
        <dbReference type="ARBA" id="ARBA00022576"/>
    </source>
</evidence>
<dbReference type="InterPro" id="IPR015421">
    <property type="entry name" value="PyrdxlP-dep_Trfase_major"/>
</dbReference>
<dbReference type="PROSITE" id="PS00599">
    <property type="entry name" value="AA_TRANSFER_CLASS_2"/>
    <property type="match status" value="1"/>
</dbReference>
<evidence type="ECO:0000256" key="6">
    <source>
        <dbReference type="ARBA" id="ARBA00023194"/>
    </source>
</evidence>
<evidence type="ECO:0000256" key="1">
    <source>
        <dbReference type="ARBA" id="ARBA00001933"/>
    </source>
</evidence>
<reference evidence="10" key="1">
    <citation type="journal article" date="2019" name="Int. J. Syst. Evol. Microbiol.">
        <title>The Global Catalogue of Microorganisms (GCM) 10K type strain sequencing project: providing services to taxonomists for standard genome sequencing and annotation.</title>
        <authorList>
            <consortium name="The Broad Institute Genomics Platform"/>
            <consortium name="The Broad Institute Genome Sequencing Center for Infectious Disease"/>
            <person name="Wu L."/>
            <person name="Ma J."/>
        </authorList>
    </citation>
    <scope>NUCLEOTIDE SEQUENCE [LARGE SCALE GENOMIC DNA]</scope>
    <source>
        <strain evidence="10">JCM 14545</strain>
    </source>
</reference>
<keyword evidence="6" id="KW-0045">Antibiotic biosynthesis</keyword>
<keyword evidence="4 7" id="KW-0808">Transferase</keyword>
<organism evidence="9 10">
    <name type="scientific">Amycolatopsis minnesotensis</name>
    <dbReference type="NCBI Taxonomy" id="337894"/>
    <lineage>
        <taxon>Bacteria</taxon>
        <taxon>Bacillati</taxon>
        <taxon>Actinomycetota</taxon>
        <taxon>Actinomycetes</taxon>
        <taxon>Pseudonocardiales</taxon>
        <taxon>Pseudonocardiaceae</taxon>
        <taxon>Amycolatopsis</taxon>
    </lineage>
</organism>
<evidence type="ECO:0000256" key="2">
    <source>
        <dbReference type="ARBA" id="ARBA00011738"/>
    </source>
</evidence>
<dbReference type="PANTHER" id="PTHR43643">
    <property type="entry name" value="HISTIDINOL-PHOSPHATE AMINOTRANSFERASE 2"/>
    <property type="match status" value="1"/>
</dbReference>
<keyword evidence="7" id="KW-0368">Histidine biosynthesis</keyword>
<gene>
    <name evidence="9" type="primary">hisC_1</name>
    <name evidence="7" type="synonym">hisC</name>
    <name evidence="9" type="ORF">GCM10009754_00180</name>
</gene>
<dbReference type="Proteomes" id="UP001501116">
    <property type="component" value="Unassembled WGS sequence"/>
</dbReference>
<comment type="catalytic activity">
    <reaction evidence="7">
        <text>L-histidinol phosphate + 2-oxoglutarate = 3-(imidazol-4-yl)-2-oxopropyl phosphate + L-glutamate</text>
        <dbReference type="Rhea" id="RHEA:23744"/>
        <dbReference type="ChEBI" id="CHEBI:16810"/>
        <dbReference type="ChEBI" id="CHEBI:29985"/>
        <dbReference type="ChEBI" id="CHEBI:57766"/>
        <dbReference type="ChEBI" id="CHEBI:57980"/>
        <dbReference type="EC" id="2.6.1.9"/>
    </reaction>
</comment>
<comment type="caution">
    <text evidence="9">The sequence shown here is derived from an EMBL/GenBank/DDBJ whole genome shotgun (WGS) entry which is preliminary data.</text>
</comment>
<feature type="modified residue" description="N6-(pyridoxal phosphate)lysine" evidence="7">
    <location>
        <position position="220"/>
    </location>
</feature>
<evidence type="ECO:0000313" key="9">
    <source>
        <dbReference type="EMBL" id="GAA1937124.1"/>
    </source>
</evidence>
<dbReference type="SUPFAM" id="SSF53383">
    <property type="entry name" value="PLP-dependent transferases"/>
    <property type="match status" value="1"/>
</dbReference>
<accession>A0ABP5B8U5</accession>
<dbReference type="InterPro" id="IPR004839">
    <property type="entry name" value="Aminotransferase_I/II_large"/>
</dbReference>
<keyword evidence="3 7" id="KW-0032">Aminotransferase</keyword>
<comment type="cofactor">
    <cofactor evidence="1 7">
        <name>pyridoxal 5'-phosphate</name>
        <dbReference type="ChEBI" id="CHEBI:597326"/>
    </cofactor>
</comment>
<protein>
    <recommendedName>
        <fullName evidence="7">Histidinol-phosphate aminotransferase</fullName>
        <ecNumber evidence="7">2.6.1.9</ecNumber>
    </recommendedName>
    <alternativeName>
        <fullName evidence="7">Imidazole acetol-phosphate transaminase</fullName>
    </alternativeName>
</protein>
<dbReference type="Gene3D" id="3.40.640.10">
    <property type="entry name" value="Type I PLP-dependent aspartate aminotransferase-like (Major domain)"/>
    <property type="match status" value="1"/>
</dbReference>
<keyword evidence="10" id="KW-1185">Reference proteome</keyword>
<dbReference type="HAMAP" id="MF_01023">
    <property type="entry name" value="HisC_aminotrans_2"/>
    <property type="match status" value="1"/>
</dbReference>
<evidence type="ECO:0000256" key="7">
    <source>
        <dbReference type="HAMAP-Rule" id="MF_01023"/>
    </source>
</evidence>